<sequence>MQAKRLAVSLFAMCSLSLMACGGGAESEVDAPQGEVMASTEQGIGIPPNCPNNDLIYWFENIRACVVKCGASRIQATPATQYAGCQSNLPASRTLINVNYCIPGCDLQ</sequence>
<feature type="signal peptide" evidence="1">
    <location>
        <begin position="1"/>
        <end position="20"/>
    </location>
</feature>
<comment type="caution">
    <text evidence="2">The sequence shown here is derived from an EMBL/GenBank/DDBJ whole genome shotgun (WGS) entry which is preliminary data.</text>
</comment>
<dbReference type="STRING" id="1334629.MFUL124B02_11470"/>
<proteinExistence type="predicted"/>
<dbReference type="Proteomes" id="UP000321514">
    <property type="component" value="Unassembled WGS sequence"/>
</dbReference>
<evidence type="ECO:0000313" key="2">
    <source>
        <dbReference type="EMBL" id="GEN13215.1"/>
    </source>
</evidence>
<name>A0A511TGB5_MYXFU</name>
<keyword evidence="4" id="KW-1185">Reference proteome</keyword>
<keyword evidence="1" id="KW-0732">Signal</keyword>
<evidence type="ECO:0000313" key="4">
    <source>
        <dbReference type="Proteomes" id="UP000183760"/>
    </source>
</evidence>
<evidence type="ECO:0000256" key="1">
    <source>
        <dbReference type="SAM" id="SignalP"/>
    </source>
</evidence>
<protein>
    <recommendedName>
        <fullName evidence="6">Lipoprotein</fullName>
    </recommendedName>
</protein>
<evidence type="ECO:0000313" key="3">
    <source>
        <dbReference type="EMBL" id="SEU42352.1"/>
    </source>
</evidence>
<dbReference type="RefSeq" id="WP_074959349.1">
    <property type="nucleotide sequence ID" value="NZ_BJXR01000076.1"/>
</dbReference>
<gene>
    <name evidence="2" type="ORF">MFU01_82520</name>
    <name evidence="3" type="ORF">SAMN05443572_11938</name>
</gene>
<dbReference type="Proteomes" id="UP000183760">
    <property type="component" value="Unassembled WGS sequence"/>
</dbReference>
<dbReference type="PROSITE" id="PS51257">
    <property type="entry name" value="PROKAR_LIPOPROTEIN"/>
    <property type="match status" value="1"/>
</dbReference>
<reference evidence="3 4" key="1">
    <citation type="submission" date="2016-10" db="EMBL/GenBank/DDBJ databases">
        <authorList>
            <person name="Varghese N."/>
            <person name="Submissions S."/>
        </authorList>
    </citation>
    <scope>NUCLEOTIDE SEQUENCE [LARGE SCALE GENOMIC DNA]</scope>
    <source>
        <strain evidence="3 4">DSM 16525</strain>
    </source>
</reference>
<dbReference type="EMBL" id="BJXR01000076">
    <property type="protein sequence ID" value="GEN13215.1"/>
    <property type="molecule type" value="Genomic_DNA"/>
</dbReference>
<evidence type="ECO:0000313" key="5">
    <source>
        <dbReference type="Proteomes" id="UP000321514"/>
    </source>
</evidence>
<dbReference type="EMBL" id="FOIB01000019">
    <property type="protein sequence ID" value="SEU42352.1"/>
    <property type="molecule type" value="Genomic_DNA"/>
</dbReference>
<dbReference type="OrthoDB" id="5383038at2"/>
<feature type="chain" id="PRO_5022676674" description="Lipoprotein" evidence="1">
    <location>
        <begin position="21"/>
        <end position="108"/>
    </location>
</feature>
<organism evidence="2 5">
    <name type="scientific">Myxococcus fulvus</name>
    <dbReference type="NCBI Taxonomy" id="33"/>
    <lineage>
        <taxon>Bacteria</taxon>
        <taxon>Pseudomonadati</taxon>
        <taxon>Myxococcota</taxon>
        <taxon>Myxococcia</taxon>
        <taxon>Myxococcales</taxon>
        <taxon>Cystobacterineae</taxon>
        <taxon>Myxococcaceae</taxon>
        <taxon>Myxococcus</taxon>
    </lineage>
</organism>
<dbReference type="AlphaFoldDB" id="A0A511TGB5"/>
<reference evidence="2 5" key="2">
    <citation type="submission" date="2019-07" db="EMBL/GenBank/DDBJ databases">
        <title>Whole genome shotgun sequence of Myxococcus fulvus NBRC 100333.</title>
        <authorList>
            <person name="Hosoyama A."/>
            <person name="Uohara A."/>
            <person name="Ohji S."/>
            <person name="Ichikawa N."/>
        </authorList>
    </citation>
    <scope>NUCLEOTIDE SEQUENCE [LARGE SCALE GENOMIC DNA]</scope>
    <source>
        <strain evidence="2 5">NBRC 100333</strain>
    </source>
</reference>
<evidence type="ECO:0008006" key="6">
    <source>
        <dbReference type="Google" id="ProtNLM"/>
    </source>
</evidence>
<accession>A0A511TGB5</accession>